<evidence type="ECO:0000256" key="1">
    <source>
        <dbReference type="ARBA" id="ARBA00001947"/>
    </source>
</evidence>
<evidence type="ECO:0000256" key="3">
    <source>
        <dbReference type="ARBA" id="ARBA00022723"/>
    </source>
</evidence>
<accession>A7IHR6</accession>
<dbReference type="InterPro" id="IPR011032">
    <property type="entry name" value="GroES-like_sf"/>
</dbReference>
<keyword evidence="7" id="KW-1185">Reference proteome</keyword>
<dbReference type="OrthoDB" id="9806940at2"/>
<dbReference type="PANTHER" id="PTHR43350">
    <property type="entry name" value="NAD-DEPENDENT ALCOHOL DEHYDROGENASE"/>
    <property type="match status" value="1"/>
</dbReference>
<keyword evidence="5" id="KW-0560">Oxidoreductase</keyword>
<dbReference type="HOGENOM" id="CLU_026673_9_0_5"/>
<keyword evidence="4" id="KW-0862">Zinc</keyword>
<dbReference type="eggNOG" id="COG1063">
    <property type="taxonomic scope" value="Bacteria"/>
</dbReference>
<dbReference type="SUPFAM" id="SSF51735">
    <property type="entry name" value="NAD(P)-binding Rossmann-fold domains"/>
    <property type="match status" value="1"/>
</dbReference>
<reference evidence="6 7" key="1">
    <citation type="submission" date="2007-07" db="EMBL/GenBank/DDBJ databases">
        <title>Complete sequence of chromosome of Xanthobacter autotrophicus Py2.</title>
        <authorList>
            <consortium name="US DOE Joint Genome Institute"/>
            <person name="Copeland A."/>
            <person name="Lucas S."/>
            <person name="Lapidus A."/>
            <person name="Barry K."/>
            <person name="Glavina del Rio T."/>
            <person name="Hammon N."/>
            <person name="Israni S."/>
            <person name="Dalin E."/>
            <person name="Tice H."/>
            <person name="Pitluck S."/>
            <person name="Sims D."/>
            <person name="Brettin T."/>
            <person name="Bruce D."/>
            <person name="Detter J.C."/>
            <person name="Han C."/>
            <person name="Tapia R."/>
            <person name="Brainard J."/>
            <person name="Schmutz J."/>
            <person name="Larimer F."/>
            <person name="Land M."/>
            <person name="Hauser L."/>
            <person name="Kyrpides N."/>
            <person name="Kim E."/>
            <person name="Ensigns S.A."/>
            <person name="Richardson P."/>
        </authorList>
    </citation>
    <scope>NUCLEOTIDE SEQUENCE [LARGE SCALE GENOMIC DNA]</scope>
    <source>
        <strain evidence="7">ATCC BAA-1158 / Py2</strain>
    </source>
</reference>
<dbReference type="SUPFAM" id="SSF50129">
    <property type="entry name" value="GroES-like"/>
    <property type="match status" value="1"/>
</dbReference>
<evidence type="ECO:0000256" key="5">
    <source>
        <dbReference type="ARBA" id="ARBA00023002"/>
    </source>
</evidence>
<dbReference type="Gene3D" id="3.90.180.10">
    <property type="entry name" value="Medium-chain alcohol dehydrogenases, catalytic domain"/>
    <property type="match status" value="1"/>
</dbReference>
<gene>
    <name evidence="6" type="ordered locus">Xaut_2316</name>
</gene>
<dbReference type="PANTHER" id="PTHR43350:SF19">
    <property type="entry name" value="D-GULOSIDE 3-DEHYDROGENASE"/>
    <property type="match status" value="1"/>
</dbReference>
<dbReference type="CDD" id="cd08255">
    <property type="entry name" value="2-desacetyl-2-hydroxyethyl_bacteriochlorophyllide_like"/>
    <property type="match status" value="1"/>
</dbReference>
<evidence type="ECO:0000313" key="7">
    <source>
        <dbReference type="Proteomes" id="UP000002417"/>
    </source>
</evidence>
<evidence type="ECO:0000256" key="2">
    <source>
        <dbReference type="ARBA" id="ARBA00008072"/>
    </source>
</evidence>
<evidence type="ECO:0000256" key="4">
    <source>
        <dbReference type="ARBA" id="ARBA00022833"/>
    </source>
</evidence>
<dbReference type="GO" id="GO:0046872">
    <property type="term" value="F:metal ion binding"/>
    <property type="evidence" value="ECO:0007669"/>
    <property type="project" value="UniProtKB-KW"/>
</dbReference>
<comment type="cofactor">
    <cofactor evidence="1">
        <name>Zn(2+)</name>
        <dbReference type="ChEBI" id="CHEBI:29105"/>
    </cofactor>
</comment>
<organism evidence="6 7">
    <name type="scientific">Xanthobacter autotrophicus (strain ATCC BAA-1158 / Py2)</name>
    <dbReference type="NCBI Taxonomy" id="78245"/>
    <lineage>
        <taxon>Bacteria</taxon>
        <taxon>Pseudomonadati</taxon>
        <taxon>Pseudomonadota</taxon>
        <taxon>Alphaproteobacteria</taxon>
        <taxon>Hyphomicrobiales</taxon>
        <taxon>Xanthobacteraceae</taxon>
        <taxon>Xanthobacter</taxon>
    </lineage>
</organism>
<comment type="similarity">
    <text evidence="2">Belongs to the zinc-containing alcohol dehydrogenase family.</text>
</comment>
<name>A7IHR6_XANP2</name>
<keyword evidence="3" id="KW-0479">Metal-binding</keyword>
<dbReference type="STRING" id="78245.Xaut_2316"/>
<dbReference type="KEGG" id="xau:Xaut_2316"/>
<dbReference type="GO" id="GO:0016491">
    <property type="term" value="F:oxidoreductase activity"/>
    <property type="evidence" value="ECO:0007669"/>
    <property type="project" value="UniProtKB-KW"/>
</dbReference>
<dbReference type="EMBL" id="CP000781">
    <property type="protein sequence ID" value="ABS67559.1"/>
    <property type="molecule type" value="Genomic_DNA"/>
</dbReference>
<protein>
    <submittedName>
        <fullName evidence="6">Alcohol dehydrogenase zinc-binding domain protein</fullName>
    </submittedName>
</protein>
<dbReference type="AlphaFoldDB" id="A7IHR6"/>
<proteinExistence type="inferred from homology"/>
<dbReference type="InterPro" id="IPR036291">
    <property type="entry name" value="NAD(P)-bd_dom_sf"/>
</dbReference>
<sequence>MAALDASKCLKSAECRALWTVGPGTAALRAEDLAPPGPDAAQVATVWSAISRGTERLVFQGLTDPVHRDRMRAPLQQGDFPFPVKYGYCAVGRVEAGPEALEGRLVFALAPHQTRFNAPASLLTPLPEGLPPRRATLAANMETALNALWDGGAGPGDRIVVVGAGLVGLLITYLAARLPGTEVTAIDPDESRADLARSFGAAFATTGEGVADADIVFHTSGSGAGLATALACCGDEARVVEMSWYGDKGVTAQLGGAFHHRRLQIVSSQVGMVSPGRRPRWSHRRRLEKALALLDDAALDALITEEVAFDDLPQALPRILADGAAGIATVVRYK</sequence>
<dbReference type="PhylomeDB" id="A7IHR6"/>
<dbReference type="Proteomes" id="UP000002417">
    <property type="component" value="Chromosome"/>
</dbReference>
<evidence type="ECO:0000313" key="6">
    <source>
        <dbReference type="EMBL" id="ABS67559.1"/>
    </source>
</evidence>